<accession>A0ABR2D2D2</accession>
<dbReference type="InterPro" id="IPR032675">
    <property type="entry name" value="LRR_dom_sf"/>
</dbReference>
<dbReference type="SUPFAM" id="SSF52058">
    <property type="entry name" value="L domain-like"/>
    <property type="match status" value="2"/>
</dbReference>
<dbReference type="Proteomes" id="UP001472677">
    <property type="component" value="Unassembled WGS sequence"/>
</dbReference>
<evidence type="ECO:0000256" key="1">
    <source>
        <dbReference type="ARBA" id="ARBA00022614"/>
    </source>
</evidence>
<dbReference type="Pfam" id="PF08263">
    <property type="entry name" value="LRRNT_2"/>
    <property type="match status" value="1"/>
</dbReference>
<dbReference type="Pfam" id="PF00560">
    <property type="entry name" value="LRR_1"/>
    <property type="match status" value="1"/>
</dbReference>
<keyword evidence="4" id="KW-0677">Repeat</keyword>
<evidence type="ECO:0000259" key="8">
    <source>
        <dbReference type="Pfam" id="PF13966"/>
    </source>
</evidence>
<feature type="domain" description="Leucine-rich repeat-containing N-terminal plant-type" evidence="7">
    <location>
        <begin position="216"/>
        <end position="254"/>
    </location>
</feature>
<evidence type="ECO:0000313" key="11">
    <source>
        <dbReference type="Proteomes" id="UP001472677"/>
    </source>
</evidence>
<dbReference type="InterPro" id="IPR026960">
    <property type="entry name" value="RVT-Znf"/>
</dbReference>
<keyword evidence="6" id="KW-0472">Membrane</keyword>
<keyword evidence="1" id="KW-0433">Leucine-rich repeat</keyword>
<dbReference type="InterPro" id="IPR052592">
    <property type="entry name" value="LRR-RLK"/>
</dbReference>
<evidence type="ECO:0000256" key="6">
    <source>
        <dbReference type="ARBA" id="ARBA00023136"/>
    </source>
</evidence>
<evidence type="ECO:0008006" key="12">
    <source>
        <dbReference type="Google" id="ProtNLM"/>
    </source>
</evidence>
<gene>
    <name evidence="10" type="ORF">V6N12_020984</name>
</gene>
<evidence type="ECO:0000259" key="9">
    <source>
        <dbReference type="Pfam" id="PF23598"/>
    </source>
</evidence>
<feature type="domain" description="Disease resistance R13L4/SHOC-2-like LRR" evidence="9">
    <location>
        <begin position="275"/>
        <end position="398"/>
    </location>
</feature>
<dbReference type="InterPro" id="IPR001611">
    <property type="entry name" value="Leu-rich_rpt"/>
</dbReference>
<evidence type="ECO:0000256" key="5">
    <source>
        <dbReference type="ARBA" id="ARBA00022989"/>
    </source>
</evidence>
<dbReference type="PANTHER" id="PTHR48054">
    <property type="entry name" value="RECEPTOR KINASE-LIKE PROTEIN XA21"/>
    <property type="match status" value="1"/>
</dbReference>
<dbReference type="InterPro" id="IPR003591">
    <property type="entry name" value="Leu-rich_rpt_typical-subtyp"/>
</dbReference>
<evidence type="ECO:0000256" key="3">
    <source>
        <dbReference type="ARBA" id="ARBA00022729"/>
    </source>
</evidence>
<evidence type="ECO:0000256" key="4">
    <source>
        <dbReference type="ARBA" id="ARBA00022737"/>
    </source>
</evidence>
<keyword evidence="3" id="KW-0732">Signal</keyword>
<reference evidence="10 11" key="1">
    <citation type="journal article" date="2024" name="G3 (Bethesda)">
        <title>Genome assembly of Hibiscus sabdariffa L. provides insights into metabolisms of medicinal natural products.</title>
        <authorList>
            <person name="Kim T."/>
        </authorList>
    </citation>
    <scope>NUCLEOTIDE SEQUENCE [LARGE SCALE GENOMIC DNA]</scope>
    <source>
        <strain evidence="10">TK-2024</strain>
        <tissue evidence="10">Old leaves</tissue>
    </source>
</reference>
<dbReference type="PANTHER" id="PTHR48054:SF14">
    <property type="entry name" value="MDIS1-INTERACTING RECEPTOR LIKE KINASE 2-LIKE"/>
    <property type="match status" value="1"/>
</dbReference>
<dbReference type="Gene3D" id="3.80.10.10">
    <property type="entry name" value="Ribonuclease Inhibitor"/>
    <property type="match status" value="3"/>
</dbReference>
<evidence type="ECO:0000259" key="7">
    <source>
        <dbReference type="Pfam" id="PF08263"/>
    </source>
</evidence>
<evidence type="ECO:0000313" key="10">
    <source>
        <dbReference type="EMBL" id="KAK8526514.1"/>
    </source>
</evidence>
<dbReference type="InterPro" id="IPR013210">
    <property type="entry name" value="LRR_N_plant-typ"/>
</dbReference>
<proteinExistence type="predicted"/>
<dbReference type="InterPro" id="IPR055414">
    <property type="entry name" value="LRR_R13L4/SHOC2-like"/>
</dbReference>
<dbReference type="SMART" id="SM00369">
    <property type="entry name" value="LRR_TYP"/>
    <property type="match status" value="11"/>
</dbReference>
<evidence type="ECO:0000256" key="2">
    <source>
        <dbReference type="ARBA" id="ARBA00022692"/>
    </source>
</evidence>
<dbReference type="Pfam" id="PF23598">
    <property type="entry name" value="LRR_14"/>
    <property type="match status" value="2"/>
</dbReference>
<protein>
    <recommendedName>
        <fullName evidence="12">Leucine-rich repeat-containing N-terminal plant-type domain-containing protein</fullName>
    </recommendedName>
</protein>
<organism evidence="10 11">
    <name type="scientific">Hibiscus sabdariffa</name>
    <name type="common">roselle</name>
    <dbReference type="NCBI Taxonomy" id="183260"/>
    <lineage>
        <taxon>Eukaryota</taxon>
        <taxon>Viridiplantae</taxon>
        <taxon>Streptophyta</taxon>
        <taxon>Embryophyta</taxon>
        <taxon>Tracheophyta</taxon>
        <taxon>Spermatophyta</taxon>
        <taxon>Magnoliopsida</taxon>
        <taxon>eudicotyledons</taxon>
        <taxon>Gunneridae</taxon>
        <taxon>Pentapetalae</taxon>
        <taxon>rosids</taxon>
        <taxon>malvids</taxon>
        <taxon>Malvales</taxon>
        <taxon>Malvaceae</taxon>
        <taxon>Malvoideae</taxon>
        <taxon>Hibiscus</taxon>
    </lineage>
</organism>
<sequence length="829" mass="90993">MRFGAGFRGQQRIKVFVWLLAKEKLLCNEERVRRHLSSCARCETCGAASESIYHIFRGCPIAVAVWNGLIKRDKWVEFMCLDTMEWIRGNLASNSSFAIDSVDWDLRFGAILWSLWLRRNAMIFDPDNIDMLAVSDRSLWLWKEMQSACALDGLARPNHESRADSLLSSRGSLRSSRAVAREKNQCEHTKMGCQMLCLLLTLTLMSTTSIVQGCHPADLKGLAGFRGGIHMDTSGRLAKWAGLSCCTWQGVACNNRTGRVTQVHLPGFVSTADFVFQSQMEGWLSPSITLLTSLEVLDLGGLVGLSGRIPKSIGHLKNLKKLYLYGNKLRGPVPDSIGKLSKLEELHLHENRLSGYLPPGVGCLKNLNALLLHSNRFTGSIPSSFSNLTNLTYLDLHSNSLTGNIPENIGELQVLKELDLSENFLTGKIPVSVNNLTSISVMYLDSNHLEGEIPFPSKYGEMPMLGFLRLQNNQVSGKIPPNFGYLVSLQRVSLENNKLEGAIPSSFGNLQALSELYLGGNELSGVIPKSIGQLSRLILLSLSRNLIQGPLPDEMSALQNLQTLDLSFNSLNLSSIPRWVAELPSLSRIFLAECGIEGRIPDLLRSTASPIQELDLSANYLTGGIPAWMGSLTQLYSLNLSRNHLSSSIPASFADFEVLGVLDLNSNNLTGSLEHVFKIGTSFPGGSLTYIDLSDNSFTSGIEQIGVGTLERLEYLNLSHNLQEGQLPTSVAKLKALKCLDLSCNKLGFGLVEALANLSNLETLKLQRNHFTGKIPVEYLKLKNLKDLDLSDNLLVGEIPAGKPLSDFPQSCFTGNRGLCGKPLSPCKS</sequence>
<feature type="domain" description="Disease resistance R13L4/SHOC-2-like LRR" evidence="9">
    <location>
        <begin position="461"/>
        <end position="644"/>
    </location>
</feature>
<feature type="domain" description="Reverse transcriptase zinc-binding" evidence="8">
    <location>
        <begin position="10"/>
        <end position="66"/>
    </location>
</feature>
<dbReference type="EMBL" id="JBBPBM010000039">
    <property type="protein sequence ID" value="KAK8526514.1"/>
    <property type="molecule type" value="Genomic_DNA"/>
</dbReference>
<dbReference type="PRINTS" id="PR00019">
    <property type="entry name" value="LEURICHRPT"/>
</dbReference>
<keyword evidence="5" id="KW-1133">Transmembrane helix</keyword>
<comment type="caution">
    <text evidence="10">The sequence shown here is derived from an EMBL/GenBank/DDBJ whole genome shotgun (WGS) entry which is preliminary data.</text>
</comment>
<keyword evidence="11" id="KW-1185">Reference proteome</keyword>
<keyword evidence="2" id="KW-0812">Transmembrane</keyword>
<dbReference type="SMART" id="SM00365">
    <property type="entry name" value="LRR_SD22"/>
    <property type="match status" value="7"/>
</dbReference>
<dbReference type="Pfam" id="PF13966">
    <property type="entry name" value="zf-RVT"/>
    <property type="match status" value="1"/>
</dbReference>
<dbReference type="Pfam" id="PF13855">
    <property type="entry name" value="LRR_8"/>
    <property type="match status" value="1"/>
</dbReference>
<name>A0ABR2D2D2_9ROSI</name>